<evidence type="ECO:0000313" key="3">
    <source>
        <dbReference type="EMBL" id="MEJ5944407.1"/>
    </source>
</evidence>
<comment type="caution">
    <text evidence="1">Lacks conserved residue(s) required for the propagation of feature annotation.</text>
</comment>
<gene>
    <name evidence="3" type="ORF">WDZ17_03765</name>
</gene>
<dbReference type="InterPro" id="IPR002994">
    <property type="entry name" value="Surf1/Shy1"/>
</dbReference>
<accession>A0ABU8RH39</accession>
<keyword evidence="1" id="KW-1133">Transmembrane helix</keyword>
<protein>
    <recommendedName>
        <fullName evidence="1">SURF1-like protein</fullName>
    </recommendedName>
</protein>
<keyword evidence="1" id="KW-0472">Membrane</keyword>
<evidence type="ECO:0000256" key="2">
    <source>
        <dbReference type="SAM" id="MobiDB-lite"/>
    </source>
</evidence>
<dbReference type="PROSITE" id="PS50895">
    <property type="entry name" value="SURF1"/>
    <property type="match status" value="1"/>
</dbReference>
<feature type="region of interest" description="Disordered" evidence="2">
    <location>
        <begin position="251"/>
        <end position="288"/>
    </location>
</feature>
<dbReference type="Pfam" id="PF02104">
    <property type="entry name" value="SURF1"/>
    <property type="match status" value="1"/>
</dbReference>
<proteinExistence type="inferred from homology"/>
<reference evidence="3 4" key="1">
    <citation type="journal article" date="2017" name="Int. J. Syst. Evol. Microbiol.">
        <title>Pseudokineococcus basanitobsidens sp. nov., isolated from volcanic rock.</title>
        <authorList>
            <person name="Lee D.W."/>
            <person name="Park M.Y."/>
            <person name="Kim J.J."/>
            <person name="Kim B.S."/>
        </authorList>
    </citation>
    <scope>NUCLEOTIDE SEQUENCE [LARGE SCALE GENOMIC DNA]</scope>
    <source>
        <strain evidence="3 4">DSM 103726</strain>
    </source>
</reference>
<dbReference type="EMBL" id="JBBIAA010000002">
    <property type="protein sequence ID" value="MEJ5944407.1"/>
    <property type="molecule type" value="Genomic_DNA"/>
</dbReference>
<name>A0ABU8RH39_9ACTN</name>
<comment type="subcellular location">
    <subcellularLocation>
        <location evidence="1">Cell membrane</location>
        <topology evidence="1">Multi-pass membrane protein</topology>
    </subcellularLocation>
</comment>
<feature type="transmembrane region" description="Helical" evidence="1">
    <location>
        <begin position="225"/>
        <end position="242"/>
    </location>
</feature>
<keyword evidence="1" id="KW-1003">Cell membrane</keyword>
<evidence type="ECO:0000313" key="4">
    <source>
        <dbReference type="Proteomes" id="UP001387100"/>
    </source>
</evidence>
<organism evidence="3 4">
    <name type="scientific">Pseudokineococcus basanitobsidens</name>
    <dbReference type="NCBI Taxonomy" id="1926649"/>
    <lineage>
        <taxon>Bacteria</taxon>
        <taxon>Bacillati</taxon>
        <taxon>Actinomycetota</taxon>
        <taxon>Actinomycetes</taxon>
        <taxon>Kineosporiales</taxon>
        <taxon>Kineosporiaceae</taxon>
        <taxon>Pseudokineococcus</taxon>
    </lineage>
</organism>
<dbReference type="Proteomes" id="UP001387100">
    <property type="component" value="Unassembled WGS sequence"/>
</dbReference>
<keyword evidence="4" id="KW-1185">Reference proteome</keyword>
<comment type="caution">
    <text evidence="3">The sequence shown here is derived from an EMBL/GenBank/DDBJ whole genome shotgun (WGS) entry which is preliminary data.</text>
</comment>
<sequence>MPTGEARPAPQESPVRTALRPRMLALLALALGLAVVFAELGSWQIGRARSADQAPPERAVVPISQVLAPQEQLGADAVAGPVSATGTWADVPSQRVVDRAADGGAGDGAWVIAALDVDGTASDGAGPARLPVVLGFLPAGQPLPAAPVGDVEVTGELAVSQDPRGTAGLPAGELATASSADLLNVWGGPIYAGYLVPQEPLAGLGAVPPPQRETGTNLQNVSYAFQWWVFAGFAVLMWLRVVHDVRRRERERAEDEADERLAAHAAHQTHDPRAGTDPADRRPQEASR</sequence>
<keyword evidence="1" id="KW-0812">Transmembrane</keyword>
<dbReference type="RefSeq" id="WP_339573786.1">
    <property type="nucleotide sequence ID" value="NZ_JBBIAA010000002.1"/>
</dbReference>
<feature type="compositionally biased region" description="Basic and acidic residues" evidence="2">
    <location>
        <begin position="268"/>
        <end position="288"/>
    </location>
</feature>
<comment type="similarity">
    <text evidence="1">Belongs to the SURF1 family.</text>
</comment>
<evidence type="ECO:0000256" key="1">
    <source>
        <dbReference type="RuleBase" id="RU363076"/>
    </source>
</evidence>